<proteinExistence type="predicted"/>
<evidence type="ECO:0000313" key="1">
    <source>
        <dbReference type="EMBL" id="KAK7101627.1"/>
    </source>
</evidence>
<dbReference type="AlphaFoldDB" id="A0AAN9GB24"/>
<reference evidence="1 2" key="1">
    <citation type="submission" date="2024-02" db="EMBL/GenBank/DDBJ databases">
        <title>Chromosome-scale genome assembly of the rough periwinkle Littorina saxatilis.</title>
        <authorList>
            <person name="De Jode A."/>
            <person name="Faria R."/>
            <person name="Formenti G."/>
            <person name="Sims Y."/>
            <person name="Smith T.P."/>
            <person name="Tracey A."/>
            <person name="Wood J.M.D."/>
            <person name="Zagrodzka Z.B."/>
            <person name="Johannesson K."/>
            <person name="Butlin R.K."/>
            <person name="Leder E.H."/>
        </authorList>
    </citation>
    <scope>NUCLEOTIDE SEQUENCE [LARGE SCALE GENOMIC DNA]</scope>
    <source>
        <strain evidence="1">Snail1</strain>
        <tissue evidence="1">Muscle</tissue>
    </source>
</reference>
<sequence length="547" mass="62864">MVRAGIKRLLKVAVVCVVAVVVVLLWANGQTPPFSKSSSDCGLTVVEHEVTRISPPSNGKKKSELTGGDLVAAEEEEECEMCDHSFVFKPELKSDIPLTRKLGEETIPLFRHYSQHEAWSQLQPDYSLPGQAPTTVHYVWCSSGHFGFHHYLGVLSVLRLLQPVKLIFHHRRTPPLDKLMYNTWFLELKQSVPNLVLRPMKNLSLVPCGSDLNSLRTILSFLQQDGGVYVSCNVIITRMPRDLNAQPLWAAVSKDNGGRLDLGHGVFAANRGFDDSTKENFLRLLSSAATPTCVSQENYGSRIADDKIHCVFLPDSPPVYPKDIMHANSSFAELSRWLFYGKRSPMLPKRIPGSIPRISHFIWFNRNEKSSTELQFYQFVTLLSVLYVGGFHHIYMHGNREFTGLWWEKLKGENITFVHMEIPETVFQQKVDNIEHKSDITRYYILYKYGGAYSDFEAMWTQRVPDWLLSYPTVANSDWVQNGVWPDNINNGVLLARPRSPWLRHMLAAQRYYVDNDFCFNSILMSYRTYERHPDQLYQYRHLQVRS</sequence>
<organism evidence="1 2">
    <name type="scientific">Littorina saxatilis</name>
    <dbReference type="NCBI Taxonomy" id="31220"/>
    <lineage>
        <taxon>Eukaryota</taxon>
        <taxon>Metazoa</taxon>
        <taxon>Spiralia</taxon>
        <taxon>Lophotrochozoa</taxon>
        <taxon>Mollusca</taxon>
        <taxon>Gastropoda</taxon>
        <taxon>Caenogastropoda</taxon>
        <taxon>Littorinimorpha</taxon>
        <taxon>Littorinoidea</taxon>
        <taxon>Littorinidae</taxon>
        <taxon>Littorina</taxon>
    </lineage>
</organism>
<dbReference type="Proteomes" id="UP001374579">
    <property type="component" value="Unassembled WGS sequence"/>
</dbReference>
<dbReference type="SUPFAM" id="SSF53448">
    <property type="entry name" value="Nucleotide-diphospho-sugar transferases"/>
    <property type="match status" value="1"/>
</dbReference>
<dbReference type="EMBL" id="JBAMIC010000010">
    <property type="protein sequence ID" value="KAK7101627.1"/>
    <property type="molecule type" value="Genomic_DNA"/>
</dbReference>
<dbReference type="InterPro" id="IPR029044">
    <property type="entry name" value="Nucleotide-diphossugar_trans"/>
</dbReference>
<dbReference type="PANTHER" id="PTHR46830">
    <property type="entry name" value="TRANSFERASE, PUTATIVE-RELATED"/>
    <property type="match status" value="1"/>
</dbReference>
<dbReference type="Gene3D" id="3.90.550.20">
    <property type="match status" value="1"/>
</dbReference>
<gene>
    <name evidence="1" type="ORF">V1264_019978</name>
</gene>
<accession>A0AAN9GB24</accession>
<dbReference type="PANTHER" id="PTHR46830:SF1">
    <property type="entry name" value="ALPHA-1,4-N-ACETYLGLUCOSAMINYLTRANSFERASE"/>
    <property type="match status" value="1"/>
</dbReference>
<evidence type="ECO:0000313" key="2">
    <source>
        <dbReference type="Proteomes" id="UP001374579"/>
    </source>
</evidence>
<name>A0AAN9GB24_9CAEN</name>
<comment type="caution">
    <text evidence="1">The sequence shown here is derived from an EMBL/GenBank/DDBJ whole genome shotgun (WGS) entry which is preliminary data.</text>
</comment>
<protein>
    <submittedName>
        <fullName evidence="1">Uncharacterized protein</fullName>
    </submittedName>
</protein>
<keyword evidence="2" id="KW-1185">Reference proteome</keyword>
<dbReference type="InterPro" id="IPR007577">
    <property type="entry name" value="GlycoTrfase_DXD_sugar-bd_CS"/>
</dbReference>
<dbReference type="Pfam" id="PF04488">
    <property type="entry name" value="Gly_transf_sug"/>
    <property type="match status" value="1"/>
</dbReference>